<proteinExistence type="predicted"/>
<name>A0ABS7CUY4_9BACT</name>
<evidence type="ECO:0000256" key="1">
    <source>
        <dbReference type="SAM" id="SignalP"/>
    </source>
</evidence>
<keyword evidence="1" id="KW-0732">Signal</keyword>
<feature type="chain" id="PRO_5046544728" description="IgGFc-binding protein N-terminal domain-containing protein" evidence="1">
    <location>
        <begin position="20"/>
        <end position="482"/>
    </location>
</feature>
<dbReference type="Proteomes" id="UP000813018">
    <property type="component" value="Unassembled WGS sequence"/>
</dbReference>
<feature type="signal peptide" evidence="1">
    <location>
        <begin position="1"/>
        <end position="19"/>
    </location>
</feature>
<evidence type="ECO:0000313" key="3">
    <source>
        <dbReference type="Proteomes" id="UP000813018"/>
    </source>
</evidence>
<comment type="caution">
    <text evidence="2">The sequence shown here is derived from an EMBL/GenBank/DDBJ whole genome shotgun (WGS) entry which is preliminary data.</text>
</comment>
<reference evidence="2 3" key="1">
    <citation type="journal article" date="2016" name="Int. J. Syst. Evol. Microbiol.">
        <title>Pontibacter aydingkolensis sp. nov., isolated from soil of a salt lake.</title>
        <authorList>
            <person name="Osman G."/>
            <person name="Zhang T."/>
            <person name="Lou K."/>
            <person name="Gao Y."/>
            <person name="Chang W."/>
            <person name="Lin Q."/>
            <person name="Yang H.M."/>
            <person name="Huo X.D."/>
            <person name="Wang N."/>
        </authorList>
    </citation>
    <scope>NUCLEOTIDE SEQUENCE [LARGE SCALE GENOMIC DNA]</scope>
    <source>
        <strain evidence="2 3">KACC 19255</strain>
    </source>
</reference>
<gene>
    <name evidence="2" type="ORF">K0O23_11115</name>
</gene>
<dbReference type="RefSeq" id="WP_219877498.1">
    <property type="nucleotide sequence ID" value="NZ_JAHYXK010000008.1"/>
</dbReference>
<dbReference type="EMBL" id="JAHYXK010000008">
    <property type="protein sequence ID" value="MBW7467617.1"/>
    <property type="molecule type" value="Genomic_DNA"/>
</dbReference>
<evidence type="ECO:0000313" key="2">
    <source>
        <dbReference type="EMBL" id="MBW7467617.1"/>
    </source>
</evidence>
<organism evidence="2 3">
    <name type="scientific">Pontibacter aydingkolensis</name>
    <dbReference type="NCBI Taxonomy" id="1911536"/>
    <lineage>
        <taxon>Bacteria</taxon>
        <taxon>Pseudomonadati</taxon>
        <taxon>Bacteroidota</taxon>
        <taxon>Cytophagia</taxon>
        <taxon>Cytophagales</taxon>
        <taxon>Hymenobacteraceae</taxon>
        <taxon>Pontibacter</taxon>
    </lineage>
</organism>
<accession>A0ABS7CUY4</accession>
<sequence length="482" mass="54151">MKLYIVYILLLLCATPVNSQEPQFVWGNKINREFGKIENMEIIGVDDDGFFSTYEVEGQISLEHYNPESKRFWATALLPKTPEGKNATFQCVQMLKGNLYMISSSESNGKTQVYAQEINHNGNYTTEIIQIVQDASGSNIHMAKSPDQNAISIVVSDGPGMLVTVTLLTAKLNTRWTQSITSDGEVQELLVKQDGTTYVLIRSTAAAPSTSAFYLHQLLGKAGSHSKIELGHTNYRPLKAKLAVTPKGHVIVSGYVSPSNSVASHHPEPVGTFLYRVEKHNLQDRFAVYTPFNKKFVRDYKRFKPDNDNSQRLRNLQLDKIIPLQDGSIYLLGEVCEDENRAGTFVYHNNDIIITRLHRNGSPVFTTSVTKLQSGTNKQNTIRSYFATTVGDTLKIIYLNFDHNRTFEDKIAMYSPRSSFKTPVLLTIGPNGDQKVKLLHNTQTGQDQGFYLRPCSAYKVKGSEYIIIGMGPKFYRYGSMIL</sequence>
<protein>
    <recommendedName>
        <fullName evidence="4">IgGFc-binding protein N-terminal domain-containing protein</fullName>
    </recommendedName>
</protein>
<keyword evidence="3" id="KW-1185">Reference proteome</keyword>
<evidence type="ECO:0008006" key="4">
    <source>
        <dbReference type="Google" id="ProtNLM"/>
    </source>
</evidence>